<reference evidence="1" key="1">
    <citation type="submission" date="2014-11" db="EMBL/GenBank/DDBJ databases">
        <authorList>
            <person name="Amaro Gonzalez C."/>
        </authorList>
    </citation>
    <scope>NUCLEOTIDE SEQUENCE</scope>
</reference>
<sequence>MVNILRRAAAAHQSKCFMSAWQLDFSHRCAIFAGG</sequence>
<name>A0A0E9WAP8_ANGAN</name>
<dbReference type="EMBL" id="GBXM01021221">
    <property type="protein sequence ID" value="JAH87356.1"/>
    <property type="molecule type" value="Transcribed_RNA"/>
</dbReference>
<dbReference type="AlphaFoldDB" id="A0A0E9WAP8"/>
<protein>
    <submittedName>
        <fullName evidence="1">Uncharacterized protein</fullName>
    </submittedName>
</protein>
<evidence type="ECO:0000313" key="1">
    <source>
        <dbReference type="EMBL" id="JAH87356.1"/>
    </source>
</evidence>
<proteinExistence type="predicted"/>
<accession>A0A0E9WAP8</accession>
<organism evidence="1">
    <name type="scientific">Anguilla anguilla</name>
    <name type="common">European freshwater eel</name>
    <name type="synonym">Muraena anguilla</name>
    <dbReference type="NCBI Taxonomy" id="7936"/>
    <lineage>
        <taxon>Eukaryota</taxon>
        <taxon>Metazoa</taxon>
        <taxon>Chordata</taxon>
        <taxon>Craniata</taxon>
        <taxon>Vertebrata</taxon>
        <taxon>Euteleostomi</taxon>
        <taxon>Actinopterygii</taxon>
        <taxon>Neopterygii</taxon>
        <taxon>Teleostei</taxon>
        <taxon>Anguilliformes</taxon>
        <taxon>Anguillidae</taxon>
        <taxon>Anguilla</taxon>
    </lineage>
</organism>
<reference evidence="1" key="2">
    <citation type="journal article" date="2015" name="Fish Shellfish Immunol.">
        <title>Early steps in the European eel (Anguilla anguilla)-Vibrio vulnificus interaction in the gills: Role of the RtxA13 toxin.</title>
        <authorList>
            <person name="Callol A."/>
            <person name="Pajuelo D."/>
            <person name="Ebbesson L."/>
            <person name="Teles M."/>
            <person name="MacKenzie S."/>
            <person name="Amaro C."/>
        </authorList>
    </citation>
    <scope>NUCLEOTIDE SEQUENCE</scope>
</reference>